<dbReference type="Proteomes" id="UP000676967">
    <property type="component" value="Chromosome"/>
</dbReference>
<name>A0ABN6CV95_9ACTN</name>
<proteinExistence type="predicted"/>
<evidence type="ECO:0000313" key="1">
    <source>
        <dbReference type="EMBL" id="BCJ48407.1"/>
    </source>
</evidence>
<keyword evidence="2" id="KW-1185">Reference proteome</keyword>
<dbReference type="InterPro" id="IPR016084">
    <property type="entry name" value="Haem_Oase-like_multi-hlx"/>
</dbReference>
<sequence>MKLPVARGALSSAVIDALSGGAADFTVAPDDDEDFHLALFVCYELAYRGWDGVDDAWEWRLDLLRLRAELEDRWQDRLHELAGPPVAADPETVPAELARIVAADDGPSLSGYLRGRATHEQFREFVIHRSVYHLREADPHTWAIPRLGGRAKAALVEIQADEYGDGVTGRMHQELFKQTMSWFGLDLTYGGYVHAVPAETLAVNNLMSFFGLHRARRGAILGHLAAYEMTSSLPNRAYGNGLRRLGGDASATAFYDEHVEADAVHEQIAAHDLCGTFALAEPDLAGQVLWGARCALAVDTLWARAVLDAWAAGRSSLRE</sequence>
<reference evidence="1 2" key="1">
    <citation type="submission" date="2020-08" db="EMBL/GenBank/DDBJ databases">
        <title>Whole genome shotgun sequence of Actinoplanes ianthinogenes NBRC 13996.</title>
        <authorList>
            <person name="Komaki H."/>
            <person name="Tamura T."/>
        </authorList>
    </citation>
    <scope>NUCLEOTIDE SEQUENCE [LARGE SCALE GENOMIC DNA]</scope>
    <source>
        <strain evidence="1 2">NBRC 13996</strain>
    </source>
</reference>
<dbReference type="SMART" id="SM01236">
    <property type="entry name" value="Haem_oxygenase_2"/>
    <property type="match status" value="1"/>
</dbReference>
<dbReference type="SUPFAM" id="SSF48613">
    <property type="entry name" value="Heme oxygenase-like"/>
    <property type="match status" value="1"/>
</dbReference>
<dbReference type="EMBL" id="AP023356">
    <property type="protein sequence ID" value="BCJ48407.1"/>
    <property type="molecule type" value="Genomic_DNA"/>
</dbReference>
<dbReference type="Pfam" id="PF14518">
    <property type="entry name" value="Haem_oxygenas_2"/>
    <property type="match status" value="1"/>
</dbReference>
<dbReference type="Gene3D" id="1.20.910.10">
    <property type="entry name" value="Heme oxygenase-like"/>
    <property type="match status" value="1"/>
</dbReference>
<gene>
    <name evidence="1" type="ORF">Aiant_90640</name>
</gene>
<evidence type="ECO:0008006" key="3">
    <source>
        <dbReference type="Google" id="ProtNLM"/>
    </source>
</evidence>
<protein>
    <recommendedName>
        <fullName evidence="3">Heme oxygenase-like protein</fullName>
    </recommendedName>
</protein>
<dbReference type="RefSeq" id="WP_189335439.1">
    <property type="nucleotide sequence ID" value="NZ_AP023356.1"/>
</dbReference>
<organism evidence="1 2">
    <name type="scientific">Actinoplanes ianthinogenes</name>
    <dbReference type="NCBI Taxonomy" id="122358"/>
    <lineage>
        <taxon>Bacteria</taxon>
        <taxon>Bacillati</taxon>
        <taxon>Actinomycetota</taxon>
        <taxon>Actinomycetes</taxon>
        <taxon>Micromonosporales</taxon>
        <taxon>Micromonosporaceae</taxon>
        <taxon>Actinoplanes</taxon>
    </lineage>
</organism>
<evidence type="ECO:0000313" key="2">
    <source>
        <dbReference type="Proteomes" id="UP000676967"/>
    </source>
</evidence>
<accession>A0ABN6CV95</accession>